<sequence length="415" mass="47339">MEGQPQDTFVSGEEETRQQPVSYEASETSETPESPGTPDHVAEKREHIRRACAARDLGALVSYATSEGGLLNDELRRSAWPILVGSDRISGRDQPAWSSLPRHVDEDQVKLDVNRSFVYYPNCTVKELDGKKEELSDLITEILRRYPMLCYFQGYHDIAQVLLLVLGAQDAVSAFARVSLFRIRDYMLPSLSPALKHLQLIPAILEKADPKLRRHLSGTRPFFALAATLTLYAHDIQEYGDIARLYDFLLAHEPVVAIYLFAAIILSRKKELFEIPIDEPEMLHFTLSKLPQPLDLEGLISSAVKLFHQYPPESLPFKAWKQIPQYSVLKTSRDLATEGTPEQAKELFNLQTRDMRREELRQKAVGVLWKYRKPAGSVGLAILIAVISFWIRRNGLDITIWNYMGKFREAFQDLR</sequence>
<name>A0A443HYZ3_BYSSP</name>
<dbReference type="Gene3D" id="1.10.472.80">
    <property type="entry name" value="Ypt/Rab-GAP domain of gyp1p, domain 3"/>
    <property type="match status" value="1"/>
</dbReference>
<dbReference type="InterPro" id="IPR035969">
    <property type="entry name" value="Rab-GAP_TBC_sf"/>
</dbReference>
<dbReference type="PANTHER" id="PTHR20913">
    <property type="entry name" value="TBC1 DOMAIN FAMILY MEMBER 20/GTPASE"/>
    <property type="match status" value="1"/>
</dbReference>
<dbReference type="SUPFAM" id="SSF47923">
    <property type="entry name" value="Ypt/Rab-GAP domain of gyp1p"/>
    <property type="match status" value="2"/>
</dbReference>
<keyword evidence="5" id="KW-1185">Reference proteome</keyword>
<comment type="caution">
    <text evidence="4">The sequence shown here is derived from an EMBL/GenBank/DDBJ whole genome shotgun (WGS) entry which is preliminary data.</text>
</comment>
<evidence type="ECO:0000313" key="4">
    <source>
        <dbReference type="EMBL" id="RWQ97059.1"/>
    </source>
</evidence>
<evidence type="ECO:0000256" key="2">
    <source>
        <dbReference type="SAM" id="MobiDB-lite"/>
    </source>
</evidence>
<dbReference type="EMBL" id="RCNU01000003">
    <property type="protein sequence ID" value="RWQ97059.1"/>
    <property type="molecule type" value="Genomic_DNA"/>
</dbReference>
<feature type="compositionally biased region" description="Low complexity" evidence="2">
    <location>
        <begin position="26"/>
        <end position="38"/>
    </location>
</feature>
<keyword evidence="1" id="KW-0343">GTPase activation</keyword>
<reference evidence="4 5" key="1">
    <citation type="journal article" date="2018" name="Front. Microbiol.">
        <title>Genomic and genetic insights into a cosmopolitan fungus, Paecilomyces variotii (Eurotiales).</title>
        <authorList>
            <person name="Urquhart A.S."/>
            <person name="Mondo S.J."/>
            <person name="Makela M.R."/>
            <person name="Hane J.K."/>
            <person name="Wiebenga A."/>
            <person name="He G."/>
            <person name="Mihaltcheva S."/>
            <person name="Pangilinan J."/>
            <person name="Lipzen A."/>
            <person name="Barry K."/>
            <person name="de Vries R.P."/>
            <person name="Grigoriev I.V."/>
            <person name="Idnurm A."/>
        </authorList>
    </citation>
    <scope>NUCLEOTIDE SEQUENCE [LARGE SCALE GENOMIC DNA]</scope>
    <source>
        <strain evidence="4 5">CBS 101075</strain>
    </source>
</reference>
<evidence type="ECO:0000313" key="5">
    <source>
        <dbReference type="Proteomes" id="UP000283841"/>
    </source>
</evidence>
<dbReference type="GO" id="GO:0006888">
    <property type="term" value="P:endoplasmic reticulum to Golgi vesicle-mediated transport"/>
    <property type="evidence" value="ECO:0007669"/>
    <property type="project" value="TreeGrafter"/>
</dbReference>
<dbReference type="RefSeq" id="XP_028486704.1">
    <property type="nucleotide sequence ID" value="XM_028626229.1"/>
</dbReference>
<proteinExistence type="predicted"/>
<evidence type="ECO:0000259" key="3">
    <source>
        <dbReference type="PROSITE" id="PS50086"/>
    </source>
</evidence>
<dbReference type="PROSITE" id="PS50086">
    <property type="entry name" value="TBC_RABGAP"/>
    <property type="match status" value="1"/>
</dbReference>
<dbReference type="InterPro" id="IPR045913">
    <property type="entry name" value="TBC20/Gyp8-like"/>
</dbReference>
<feature type="region of interest" description="Disordered" evidence="2">
    <location>
        <begin position="1"/>
        <end position="43"/>
    </location>
</feature>
<dbReference type="GO" id="GO:0005789">
    <property type="term" value="C:endoplasmic reticulum membrane"/>
    <property type="evidence" value="ECO:0007669"/>
    <property type="project" value="TreeGrafter"/>
</dbReference>
<evidence type="ECO:0000256" key="1">
    <source>
        <dbReference type="ARBA" id="ARBA00022468"/>
    </source>
</evidence>
<dbReference type="Proteomes" id="UP000283841">
    <property type="component" value="Unassembled WGS sequence"/>
</dbReference>
<gene>
    <name evidence="4" type="ORF">C8Q69DRAFT_214413</name>
</gene>
<dbReference type="VEuPathDB" id="FungiDB:C8Q69DRAFT_214413"/>
<dbReference type="PANTHER" id="PTHR20913:SF7">
    <property type="entry name" value="RE60063P"/>
    <property type="match status" value="1"/>
</dbReference>
<dbReference type="Pfam" id="PF00566">
    <property type="entry name" value="RabGAP-TBC"/>
    <property type="match status" value="1"/>
</dbReference>
<protein>
    <submittedName>
        <fullName evidence="4">Putative TBC domain protein</fullName>
    </submittedName>
</protein>
<organism evidence="4 5">
    <name type="scientific">Byssochlamys spectabilis</name>
    <name type="common">Paecilomyces variotii</name>
    <dbReference type="NCBI Taxonomy" id="264951"/>
    <lineage>
        <taxon>Eukaryota</taxon>
        <taxon>Fungi</taxon>
        <taxon>Dikarya</taxon>
        <taxon>Ascomycota</taxon>
        <taxon>Pezizomycotina</taxon>
        <taxon>Eurotiomycetes</taxon>
        <taxon>Eurotiomycetidae</taxon>
        <taxon>Eurotiales</taxon>
        <taxon>Thermoascaceae</taxon>
        <taxon>Paecilomyces</taxon>
    </lineage>
</organism>
<feature type="domain" description="Rab-GAP TBC" evidence="3">
    <location>
        <begin position="70"/>
        <end position="253"/>
    </location>
</feature>
<accession>A0A443HYZ3</accession>
<dbReference type="FunFam" id="1.10.472.80:FF:000060">
    <property type="entry name" value="TBC domain protein, putative"/>
    <property type="match status" value="1"/>
</dbReference>
<dbReference type="AlphaFoldDB" id="A0A443HYZ3"/>
<dbReference type="SMART" id="SM00164">
    <property type="entry name" value="TBC"/>
    <property type="match status" value="1"/>
</dbReference>
<dbReference type="GO" id="GO:0005096">
    <property type="term" value="F:GTPase activator activity"/>
    <property type="evidence" value="ECO:0007669"/>
    <property type="project" value="UniProtKB-KW"/>
</dbReference>
<dbReference type="STRING" id="264951.A0A443HYZ3"/>
<dbReference type="Gene3D" id="1.10.8.1310">
    <property type="match status" value="1"/>
</dbReference>
<dbReference type="InterPro" id="IPR000195">
    <property type="entry name" value="Rab-GAP-TBC_dom"/>
</dbReference>
<dbReference type="FunFam" id="1.10.8.1310:FF:000001">
    <property type="entry name" value="TBC1 domain family, member 20"/>
    <property type="match status" value="1"/>
</dbReference>
<dbReference type="GeneID" id="39595506"/>